<comment type="caution">
    <text evidence="2">The sequence shown here is derived from an EMBL/GenBank/DDBJ whole genome shotgun (WGS) entry which is preliminary data.</text>
</comment>
<organism evidence="2 3">
    <name type="scientific">Ensete ventricosum</name>
    <name type="common">Abyssinian banana</name>
    <name type="synonym">Musa ensete</name>
    <dbReference type="NCBI Taxonomy" id="4639"/>
    <lineage>
        <taxon>Eukaryota</taxon>
        <taxon>Viridiplantae</taxon>
        <taxon>Streptophyta</taxon>
        <taxon>Embryophyta</taxon>
        <taxon>Tracheophyta</taxon>
        <taxon>Spermatophyta</taxon>
        <taxon>Magnoliopsida</taxon>
        <taxon>Liliopsida</taxon>
        <taxon>Zingiberales</taxon>
        <taxon>Musaceae</taxon>
        <taxon>Ensete</taxon>
    </lineage>
</organism>
<evidence type="ECO:0000313" key="3">
    <source>
        <dbReference type="Proteomes" id="UP000287651"/>
    </source>
</evidence>
<dbReference type="EMBL" id="AMZH03025703">
    <property type="protein sequence ID" value="RRT35033.1"/>
    <property type="molecule type" value="Genomic_DNA"/>
</dbReference>
<dbReference type="AlphaFoldDB" id="A0A426X6D3"/>
<dbReference type="Proteomes" id="UP000287651">
    <property type="component" value="Unassembled WGS sequence"/>
</dbReference>
<evidence type="ECO:0000256" key="1">
    <source>
        <dbReference type="SAM" id="MobiDB-lite"/>
    </source>
</evidence>
<gene>
    <name evidence="2" type="ORF">B296_00051456</name>
</gene>
<name>A0A426X6D3_ENSVE</name>
<protein>
    <submittedName>
        <fullName evidence="2">Uncharacterized protein</fullName>
    </submittedName>
</protein>
<accession>A0A426X6D3</accession>
<reference evidence="2 3" key="1">
    <citation type="journal article" date="2014" name="Agronomy (Basel)">
        <title>A Draft Genome Sequence for Ensete ventricosum, the Drought-Tolerant Tree Against Hunger.</title>
        <authorList>
            <person name="Harrison J."/>
            <person name="Moore K.A."/>
            <person name="Paszkiewicz K."/>
            <person name="Jones T."/>
            <person name="Grant M."/>
            <person name="Ambacheew D."/>
            <person name="Muzemil S."/>
            <person name="Studholme D.J."/>
        </authorList>
    </citation>
    <scope>NUCLEOTIDE SEQUENCE [LARGE SCALE GENOMIC DNA]</scope>
</reference>
<feature type="region of interest" description="Disordered" evidence="1">
    <location>
        <begin position="35"/>
        <end position="58"/>
    </location>
</feature>
<proteinExistence type="predicted"/>
<evidence type="ECO:0000313" key="2">
    <source>
        <dbReference type="EMBL" id="RRT35033.1"/>
    </source>
</evidence>
<sequence>MSYNTLRKRDITVTAIASSGDCTWVYRKRLTTIASRGSRVQKRSRKRTSDSSRMPAITSQRPMQATIAHVVGAC</sequence>